<accession>A0A9W6IL26</accession>
<dbReference type="PANTHER" id="PTHR43283:SF18">
    <property type="match status" value="1"/>
</dbReference>
<evidence type="ECO:0000259" key="2">
    <source>
        <dbReference type="Pfam" id="PF00144"/>
    </source>
</evidence>
<sequence length="373" mass="39871">MANRLGLLITSVAVLAASGCSDNSEPAISAVEEAVPGYLERLYAPGMAVAVIRDGELVWAEGFGLTGVEADSAPVTHRTVFEFASLSKPVFAAIAAGQAQEGVYDLDEPLGPAADFPRIADPEAFTSVTPRMILSHGTTLPNWADEAGGPLEFSGTPGSRFRYSGEAYGLLQSMLERRTRASLEALLEPLAAEAGMTDAHYAAGEAGAAEPVMAVNRDGSVRPRRDAAEGHAAASLTASVFDYGRFVAWLLDDEQDDLRETLFTPTRPVAWDAFGREGEMPEGVEIDWGLGWGLYREDGRRIAFHWGDNGAFKSFVAIDIDRRDAIVYAANGWDGLCVAVPLAEPVVGDVGTITDWLNYSRIDSGSPVCPDRE</sequence>
<protein>
    <recommendedName>
        <fullName evidence="2">Beta-lactamase-related domain-containing protein</fullName>
    </recommendedName>
</protein>
<keyword evidence="4" id="KW-1185">Reference proteome</keyword>
<evidence type="ECO:0000313" key="4">
    <source>
        <dbReference type="Proteomes" id="UP001143486"/>
    </source>
</evidence>
<dbReference type="Gene3D" id="3.40.710.10">
    <property type="entry name" value="DD-peptidase/beta-lactamase superfamily"/>
    <property type="match status" value="1"/>
</dbReference>
<comment type="caution">
    <text evidence="3">The sequence shown here is derived from an EMBL/GenBank/DDBJ whole genome shotgun (WGS) entry which is preliminary data.</text>
</comment>
<keyword evidence="1" id="KW-0732">Signal</keyword>
<evidence type="ECO:0000256" key="1">
    <source>
        <dbReference type="SAM" id="SignalP"/>
    </source>
</evidence>
<feature type="signal peptide" evidence="1">
    <location>
        <begin position="1"/>
        <end position="16"/>
    </location>
</feature>
<reference evidence="3" key="2">
    <citation type="submission" date="2023-01" db="EMBL/GenBank/DDBJ databases">
        <authorList>
            <person name="Sun Q."/>
            <person name="Evtushenko L."/>
        </authorList>
    </citation>
    <scope>NUCLEOTIDE SEQUENCE</scope>
    <source>
        <strain evidence="3">VKM B-1513</strain>
    </source>
</reference>
<evidence type="ECO:0000313" key="3">
    <source>
        <dbReference type="EMBL" id="GLK52321.1"/>
    </source>
</evidence>
<reference evidence="3" key="1">
    <citation type="journal article" date="2014" name="Int. J. Syst. Evol. Microbiol.">
        <title>Complete genome sequence of Corynebacterium casei LMG S-19264T (=DSM 44701T), isolated from a smear-ripened cheese.</title>
        <authorList>
            <consortium name="US DOE Joint Genome Institute (JGI-PGF)"/>
            <person name="Walter F."/>
            <person name="Albersmeier A."/>
            <person name="Kalinowski J."/>
            <person name="Ruckert C."/>
        </authorList>
    </citation>
    <scope>NUCLEOTIDE SEQUENCE</scope>
    <source>
        <strain evidence="3">VKM B-1513</strain>
    </source>
</reference>
<name>A0A9W6IL26_9PROT</name>
<organism evidence="3 4">
    <name type="scientific">Maricaulis virginensis</name>
    <dbReference type="NCBI Taxonomy" id="144022"/>
    <lineage>
        <taxon>Bacteria</taxon>
        <taxon>Pseudomonadati</taxon>
        <taxon>Pseudomonadota</taxon>
        <taxon>Alphaproteobacteria</taxon>
        <taxon>Maricaulales</taxon>
        <taxon>Maricaulaceae</taxon>
        <taxon>Maricaulis</taxon>
    </lineage>
</organism>
<dbReference type="AlphaFoldDB" id="A0A9W6IL26"/>
<dbReference type="InterPro" id="IPR012338">
    <property type="entry name" value="Beta-lactam/transpept-like"/>
</dbReference>
<dbReference type="SUPFAM" id="SSF56601">
    <property type="entry name" value="beta-lactamase/transpeptidase-like"/>
    <property type="match status" value="1"/>
</dbReference>
<feature type="domain" description="Beta-lactamase-related" evidence="2">
    <location>
        <begin position="38"/>
        <end position="334"/>
    </location>
</feature>
<dbReference type="EMBL" id="BSFE01000004">
    <property type="protein sequence ID" value="GLK52321.1"/>
    <property type="molecule type" value="Genomic_DNA"/>
</dbReference>
<dbReference type="Pfam" id="PF00144">
    <property type="entry name" value="Beta-lactamase"/>
    <property type="match status" value="1"/>
</dbReference>
<gene>
    <name evidence="3" type="ORF">GCM10017621_18290</name>
</gene>
<proteinExistence type="predicted"/>
<dbReference type="InterPro" id="IPR050789">
    <property type="entry name" value="Diverse_Enzym_Activities"/>
</dbReference>
<dbReference type="RefSeq" id="WP_271186689.1">
    <property type="nucleotide sequence ID" value="NZ_BSFE01000004.1"/>
</dbReference>
<dbReference type="Proteomes" id="UP001143486">
    <property type="component" value="Unassembled WGS sequence"/>
</dbReference>
<dbReference type="PROSITE" id="PS51257">
    <property type="entry name" value="PROKAR_LIPOPROTEIN"/>
    <property type="match status" value="1"/>
</dbReference>
<dbReference type="PANTHER" id="PTHR43283">
    <property type="entry name" value="BETA-LACTAMASE-RELATED"/>
    <property type="match status" value="1"/>
</dbReference>
<feature type="chain" id="PRO_5040957971" description="Beta-lactamase-related domain-containing protein" evidence="1">
    <location>
        <begin position="17"/>
        <end position="373"/>
    </location>
</feature>
<dbReference type="InterPro" id="IPR001466">
    <property type="entry name" value="Beta-lactam-related"/>
</dbReference>